<evidence type="ECO:0000256" key="2">
    <source>
        <dbReference type="ARBA" id="ARBA00023015"/>
    </source>
</evidence>
<comment type="subcellular location">
    <subcellularLocation>
        <location evidence="1">Nucleus</location>
    </subcellularLocation>
</comment>
<sequence length="127" mass="15237">MECYEKTLTITDINQKLIVPMDLLGNLFPDPNPDSEPEPIPIPLSFKDEWGKEYTFHLTVRPRQPGQERYYKKPEFMFRGWHALVVEKELEVGERIFLWRDDRGGHLRIRARHPPSLHRLFRITFLH</sequence>
<evidence type="ECO:0000256" key="3">
    <source>
        <dbReference type="ARBA" id="ARBA00023125"/>
    </source>
</evidence>
<dbReference type="InterPro" id="IPR003340">
    <property type="entry name" value="B3_DNA-bd"/>
</dbReference>
<name>A0AA88E3D7_FICCA</name>
<gene>
    <name evidence="6" type="ORF">TIFTF001_036451</name>
</gene>
<dbReference type="AlphaFoldDB" id="A0AA88E3D7"/>
<keyword evidence="3" id="KW-0238">DNA-binding</keyword>
<evidence type="ECO:0000256" key="1">
    <source>
        <dbReference type="ARBA" id="ARBA00004123"/>
    </source>
</evidence>
<keyword evidence="2" id="KW-0805">Transcription regulation</keyword>
<evidence type="ECO:0000256" key="4">
    <source>
        <dbReference type="ARBA" id="ARBA00023163"/>
    </source>
</evidence>
<accession>A0AA88E3D7</accession>
<keyword evidence="5" id="KW-0539">Nucleus</keyword>
<dbReference type="Proteomes" id="UP001187192">
    <property type="component" value="Unassembled WGS sequence"/>
</dbReference>
<dbReference type="InterPro" id="IPR015300">
    <property type="entry name" value="DNA-bd_pseudobarrel_sf"/>
</dbReference>
<dbReference type="CDD" id="cd10017">
    <property type="entry name" value="B3_DNA"/>
    <property type="match status" value="1"/>
</dbReference>
<evidence type="ECO:0000256" key="5">
    <source>
        <dbReference type="ARBA" id="ARBA00023242"/>
    </source>
</evidence>
<evidence type="ECO:0008006" key="8">
    <source>
        <dbReference type="Google" id="ProtNLM"/>
    </source>
</evidence>
<reference evidence="6" key="1">
    <citation type="submission" date="2023-07" db="EMBL/GenBank/DDBJ databases">
        <title>draft genome sequence of fig (Ficus carica).</title>
        <authorList>
            <person name="Takahashi T."/>
            <person name="Nishimura K."/>
        </authorList>
    </citation>
    <scope>NUCLEOTIDE SEQUENCE</scope>
</reference>
<dbReference type="SUPFAM" id="SSF101936">
    <property type="entry name" value="DNA-binding pseudobarrel domain"/>
    <property type="match status" value="1"/>
</dbReference>
<dbReference type="GO" id="GO:0005634">
    <property type="term" value="C:nucleus"/>
    <property type="evidence" value="ECO:0007669"/>
    <property type="project" value="UniProtKB-SubCell"/>
</dbReference>
<keyword evidence="7" id="KW-1185">Reference proteome</keyword>
<dbReference type="Gene3D" id="2.40.330.10">
    <property type="entry name" value="DNA-binding pseudobarrel domain"/>
    <property type="match status" value="1"/>
</dbReference>
<keyword evidence="4" id="KW-0804">Transcription</keyword>
<evidence type="ECO:0000313" key="6">
    <source>
        <dbReference type="EMBL" id="GMN67382.1"/>
    </source>
</evidence>
<dbReference type="EMBL" id="BTGU01000442">
    <property type="protein sequence ID" value="GMN67382.1"/>
    <property type="molecule type" value="Genomic_DNA"/>
</dbReference>
<proteinExistence type="predicted"/>
<dbReference type="GO" id="GO:0003677">
    <property type="term" value="F:DNA binding"/>
    <property type="evidence" value="ECO:0007669"/>
    <property type="project" value="UniProtKB-KW"/>
</dbReference>
<evidence type="ECO:0000313" key="7">
    <source>
        <dbReference type="Proteomes" id="UP001187192"/>
    </source>
</evidence>
<organism evidence="6 7">
    <name type="scientific">Ficus carica</name>
    <name type="common">Common fig</name>
    <dbReference type="NCBI Taxonomy" id="3494"/>
    <lineage>
        <taxon>Eukaryota</taxon>
        <taxon>Viridiplantae</taxon>
        <taxon>Streptophyta</taxon>
        <taxon>Embryophyta</taxon>
        <taxon>Tracheophyta</taxon>
        <taxon>Spermatophyta</taxon>
        <taxon>Magnoliopsida</taxon>
        <taxon>eudicotyledons</taxon>
        <taxon>Gunneridae</taxon>
        <taxon>Pentapetalae</taxon>
        <taxon>rosids</taxon>
        <taxon>fabids</taxon>
        <taxon>Rosales</taxon>
        <taxon>Moraceae</taxon>
        <taxon>Ficeae</taxon>
        <taxon>Ficus</taxon>
    </lineage>
</organism>
<protein>
    <recommendedName>
        <fullName evidence="8">TF-B3 domain-containing protein</fullName>
    </recommendedName>
</protein>
<comment type="caution">
    <text evidence="6">The sequence shown here is derived from an EMBL/GenBank/DDBJ whole genome shotgun (WGS) entry which is preliminary data.</text>
</comment>